<dbReference type="InterPro" id="IPR001638">
    <property type="entry name" value="Solute-binding_3/MltF_N"/>
</dbReference>
<dbReference type="Gene3D" id="3.40.190.10">
    <property type="entry name" value="Periplasmic binding protein-like II"/>
    <property type="match status" value="2"/>
</dbReference>
<dbReference type="AlphaFoldDB" id="A0A177HY56"/>
<feature type="region of interest" description="Disordered" evidence="2">
    <location>
        <begin position="293"/>
        <end position="313"/>
    </location>
</feature>
<feature type="domain" description="Solute-binding protein family 3/N-terminal" evidence="4">
    <location>
        <begin position="47"/>
        <end position="279"/>
    </location>
</feature>
<keyword evidence="6" id="KW-1185">Reference proteome</keyword>
<dbReference type="OrthoDB" id="8454826at2"/>
<dbReference type="EMBL" id="LOHS01000037">
    <property type="protein sequence ID" value="OAH15650.1"/>
    <property type="molecule type" value="Genomic_DNA"/>
</dbReference>
<dbReference type="SMART" id="SM00062">
    <property type="entry name" value="PBPb"/>
    <property type="match status" value="1"/>
</dbReference>
<feature type="signal peptide" evidence="3">
    <location>
        <begin position="1"/>
        <end position="20"/>
    </location>
</feature>
<dbReference type="STRING" id="1716141.STSP_09720"/>
<gene>
    <name evidence="5" type="primary">tcyA</name>
    <name evidence="5" type="ORF">STSP_09720</name>
</gene>
<dbReference type="PANTHER" id="PTHR35936">
    <property type="entry name" value="MEMBRANE-BOUND LYTIC MUREIN TRANSGLYCOSYLASE F"/>
    <property type="match status" value="1"/>
</dbReference>
<dbReference type="PANTHER" id="PTHR35936:SF19">
    <property type="entry name" value="AMINO-ACID-BINDING PROTEIN YXEM-RELATED"/>
    <property type="match status" value="1"/>
</dbReference>
<evidence type="ECO:0000259" key="4">
    <source>
        <dbReference type="SMART" id="SM00062"/>
    </source>
</evidence>
<dbReference type="PATRIC" id="fig|1716141.3.peg.1025"/>
<evidence type="ECO:0000313" key="5">
    <source>
        <dbReference type="EMBL" id="OAH15650.1"/>
    </source>
</evidence>
<sequence>MTRVRSLVAALFAMLLLPLAACGSGSDDDPKNVSDKTAALGTLTPGVLKVAVQPYAPYTSVQGDKIVGLDGDILHYAADKLGLRIEPQVTDFAGMLAGVQSRRVDITVGGVAWTADRQKQGLFTDPPYYSPPAMAVRSGKTYKTADDLKGLDLGTVEGYVWVKSIQAVPGAKLHAYPDANGVFDDLGAGRIDVGFLDPLIIIAAQKERPDLKIETQYMRPPTAEEVKAKPAYAYFQPYQTGFYLPKKATKLEKAISAEIDAMYENGEMEKLVKKYGGDPEQFLKPAADVATARRGVDRPDDWTPPSIGQSSGQ</sequence>
<accession>A0A177HY56</accession>
<dbReference type="RefSeq" id="WP_067272433.1">
    <property type="nucleotide sequence ID" value="NZ_LOHS01000037.1"/>
</dbReference>
<name>A0A177HY56_9ACTN</name>
<organism evidence="5 6">
    <name type="scientific">Streptomyces jeddahensis</name>
    <dbReference type="NCBI Taxonomy" id="1716141"/>
    <lineage>
        <taxon>Bacteria</taxon>
        <taxon>Bacillati</taxon>
        <taxon>Actinomycetota</taxon>
        <taxon>Actinomycetes</taxon>
        <taxon>Kitasatosporales</taxon>
        <taxon>Streptomycetaceae</taxon>
        <taxon>Streptomyces</taxon>
    </lineage>
</organism>
<protein>
    <submittedName>
        <fullName evidence="5">L-cystine-binding protein TcyA</fullName>
    </submittedName>
</protein>
<keyword evidence="1 3" id="KW-0732">Signal</keyword>
<evidence type="ECO:0000256" key="3">
    <source>
        <dbReference type="SAM" id="SignalP"/>
    </source>
</evidence>
<comment type="caution">
    <text evidence="5">The sequence shown here is derived from an EMBL/GenBank/DDBJ whole genome shotgun (WGS) entry which is preliminary data.</text>
</comment>
<dbReference type="CDD" id="cd13530">
    <property type="entry name" value="PBP2_peptides_like"/>
    <property type="match status" value="1"/>
</dbReference>
<evidence type="ECO:0000313" key="6">
    <source>
        <dbReference type="Proteomes" id="UP000077381"/>
    </source>
</evidence>
<evidence type="ECO:0000256" key="2">
    <source>
        <dbReference type="SAM" id="MobiDB-lite"/>
    </source>
</evidence>
<dbReference type="Proteomes" id="UP000077381">
    <property type="component" value="Unassembled WGS sequence"/>
</dbReference>
<proteinExistence type="predicted"/>
<feature type="chain" id="PRO_5039295244" evidence="3">
    <location>
        <begin position="21"/>
        <end position="313"/>
    </location>
</feature>
<dbReference type="Pfam" id="PF00497">
    <property type="entry name" value="SBP_bac_3"/>
    <property type="match status" value="1"/>
</dbReference>
<dbReference type="SUPFAM" id="SSF53850">
    <property type="entry name" value="Periplasmic binding protein-like II"/>
    <property type="match status" value="1"/>
</dbReference>
<evidence type="ECO:0000256" key="1">
    <source>
        <dbReference type="ARBA" id="ARBA00022729"/>
    </source>
</evidence>
<reference evidence="5 6" key="1">
    <citation type="submission" date="2015-12" db="EMBL/GenBank/DDBJ databases">
        <title>Genome sequence of Streptomyces sp. G25.</title>
        <authorList>
            <person name="Poehlein A."/>
            <person name="Roettig A."/>
            <person name="Hiessl S."/>
            <person name="Hauschild P."/>
            <person name="Schauer J."/>
            <person name="Madkour M.H."/>
            <person name="Al-Ansari A.M."/>
            <person name="Almakishah N.H."/>
            <person name="Steinbuechel A."/>
            <person name="Daniel R."/>
        </authorList>
    </citation>
    <scope>NUCLEOTIDE SEQUENCE [LARGE SCALE GENOMIC DNA]</scope>
    <source>
        <strain evidence="6">G25(2015)</strain>
    </source>
</reference>